<proteinExistence type="predicted"/>
<evidence type="ECO:0000313" key="2">
    <source>
        <dbReference type="Proteomes" id="UP001163223"/>
    </source>
</evidence>
<gene>
    <name evidence="1" type="ORF">OXU80_03340</name>
</gene>
<keyword evidence="1" id="KW-0808">Transferase</keyword>
<sequence length="212" mass="22360">MTRFVILLSGPIDPTQDLRAAAAGCRCIAADAGIDHASALGLSPELWVGDFDSTTRPREAYPHVPVETFPTDKDRTDGEIAIEAAIGRGASALLLVGALRGPRSDHAFSNLILALRYAARGLDVELFDGQERGWPLAAGNPARTFPLSSGAQFSILKFTDLAGLTIRGARYPLDSVEVPFHSILTQSNEALGPVEVALGAGTAILLAEARSE</sequence>
<dbReference type="EMBL" id="CP113520">
    <property type="protein sequence ID" value="WAJ29285.1"/>
    <property type="molecule type" value="Genomic_DNA"/>
</dbReference>
<keyword evidence="2" id="KW-1185">Reference proteome</keyword>
<name>A0ACD4NRK7_9HYPH</name>
<organism evidence="1 2">
    <name type="scientific">Antarcticirhabdus aurantiaca</name>
    <dbReference type="NCBI Taxonomy" id="2606717"/>
    <lineage>
        <taxon>Bacteria</taxon>
        <taxon>Pseudomonadati</taxon>
        <taxon>Pseudomonadota</taxon>
        <taxon>Alphaproteobacteria</taxon>
        <taxon>Hyphomicrobiales</taxon>
        <taxon>Aurantimonadaceae</taxon>
        <taxon>Antarcticirhabdus</taxon>
    </lineage>
</organism>
<evidence type="ECO:0000313" key="1">
    <source>
        <dbReference type="EMBL" id="WAJ29285.1"/>
    </source>
</evidence>
<dbReference type="EC" id="2.7.6.2" evidence="1"/>
<protein>
    <submittedName>
        <fullName evidence="1">Thiamine diphosphokinase</fullName>
        <ecNumber evidence="1">2.7.6.2</ecNumber>
    </submittedName>
</protein>
<dbReference type="Proteomes" id="UP001163223">
    <property type="component" value="Chromosome"/>
</dbReference>
<reference evidence="1" key="1">
    <citation type="submission" date="2022-11" db="EMBL/GenBank/DDBJ databases">
        <title>beta-Carotene-producing bacterium, Jeongeuplla avenae sp. nov., alleviates the salt stress of Arabidopsis seedlings.</title>
        <authorList>
            <person name="Jiang L."/>
            <person name="Lee J."/>
        </authorList>
    </citation>
    <scope>NUCLEOTIDE SEQUENCE</scope>
    <source>
        <strain evidence="1">DY_R2A_6</strain>
    </source>
</reference>
<accession>A0ACD4NRK7</accession>